<dbReference type="Pfam" id="PF04055">
    <property type="entry name" value="Radical_SAM"/>
    <property type="match status" value="1"/>
</dbReference>
<dbReference type="SUPFAM" id="SSF102114">
    <property type="entry name" value="Radical SAM enzymes"/>
    <property type="match status" value="1"/>
</dbReference>
<name>A0A7L4P9D5_9CREN</name>
<dbReference type="SMART" id="SM00729">
    <property type="entry name" value="Elp3"/>
    <property type="match status" value="1"/>
</dbReference>
<evidence type="ECO:0000313" key="3">
    <source>
        <dbReference type="Proteomes" id="UP000554766"/>
    </source>
</evidence>
<dbReference type="EMBL" id="JAAVJF010000002">
    <property type="protein sequence ID" value="NYR15283.1"/>
    <property type="molecule type" value="Genomic_DNA"/>
</dbReference>
<dbReference type="InterPro" id="IPR045784">
    <property type="entry name" value="Radical_SAM_N2"/>
</dbReference>
<dbReference type="InterPro" id="IPR007197">
    <property type="entry name" value="rSAM"/>
</dbReference>
<dbReference type="Pfam" id="PF19864">
    <property type="entry name" value="Radical_SAM_N2"/>
    <property type="match status" value="1"/>
</dbReference>
<sequence>MRKVAYRKNAVKIALLYPSTYSVAMSSSIYHVLYFKLQDAGFYVERFTADRGPRGVEDGTPLTHFDHILATVHYELDYINLVKMLIDAGIPPEAGRRKKPKLIIGGPPVTANPEPLAEFADAMALGELEALWEPLLAYLSTREEAEGLYYPARGSHPVSIAYAPDVREVDYRRLPEPESAFSISIEAARGCPFSCLFCMESYITKPYRPRDWITVVNEAERLYKKSGVRPSLVALTANSHPHFKEILRAAVERGLPLSLPSLRAELLDDEALELIARLGQRTLTIAPETSERLRKALGKNFTNQDVIRVAKKASQLGLKLKLYLMVGLPCEKEDDLKEVVELAKQVKRVGAYLYLSVNPFVPKPQTPLQYHPMAPLGYLRKSLSEIRKAPHDEYSQYDTTLAAIQAAISLGGREVSRHIEASANNPSPLGYWKSLLRRGELDYVFKPREDPLPWEHVRGFYQPGELRKRYEKFLEEACA</sequence>
<dbReference type="PANTHER" id="PTHR42731">
    <property type="entry name" value="SLL1084 PROTEIN"/>
    <property type="match status" value="1"/>
</dbReference>
<comment type="caution">
    <text evidence="2">The sequence shown here is derived from an EMBL/GenBank/DDBJ whole genome shotgun (WGS) entry which is preliminary data.</text>
</comment>
<reference evidence="2 3" key="1">
    <citation type="journal article" date="2020" name="Nat. Commun.">
        <title>The structures of two archaeal type IV pili illuminate evolutionary relationships.</title>
        <authorList>
            <person name="Wang F."/>
            <person name="Baquero D.P."/>
            <person name="Su Z."/>
            <person name="Beltran L.C."/>
            <person name="Prangishvili D."/>
            <person name="Krupovic M."/>
            <person name="Egelman E.H."/>
        </authorList>
    </citation>
    <scope>NUCLEOTIDE SEQUENCE [LARGE SCALE GENOMIC DNA]</scope>
    <source>
        <strain evidence="2 3">2GA</strain>
    </source>
</reference>
<organism evidence="2 3">
    <name type="scientific">Pyrobaculum arsenaticum</name>
    <dbReference type="NCBI Taxonomy" id="121277"/>
    <lineage>
        <taxon>Archaea</taxon>
        <taxon>Thermoproteota</taxon>
        <taxon>Thermoprotei</taxon>
        <taxon>Thermoproteales</taxon>
        <taxon>Thermoproteaceae</taxon>
        <taxon>Pyrobaculum</taxon>
    </lineage>
</organism>
<protein>
    <submittedName>
        <fullName evidence="2">B12-binding domain-containing radical SAM protein</fullName>
    </submittedName>
</protein>
<dbReference type="InterPro" id="IPR023404">
    <property type="entry name" value="rSAM_horseshoe"/>
</dbReference>
<evidence type="ECO:0000259" key="1">
    <source>
        <dbReference type="PROSITE" id="PS51918"/>
    </source>
</evidence>
<dbReference type="InterPro" id="IPR006638">
    <property type="entry name" value="Elp3/MiaA/NifB-like_rSAM"/>
</dbReference>
<dbReference type="InterPro" id="IPR058240">
    <property type="entry name" value="rSAM_sf"/>
</dbReference>
<evidence type="ECO:0000313" key="2">
    <source>
        <dbReference type="EMBL" id="NYR15283.1"/>
    </source>
</evidence>
<dbReference type="SFLD" id="SFLDG01082">
    <property type="entry name" value="B12-binding_domain_containing"/>
    <property type="match status" value="1"/>
</dbReference>
<gene>
    <name evidence="2" type="ORF">HC235_04830</name>
</gene>
<dbReference type="GeneID" id="5054195"/>
<feature type="domain" description="Radical SAM core" evidence="1">
    <location>
        <begin position="175"/>
        <end position="398"/>
    </location>
</feature>
<dbReference type="Gene3D" id="3.80.30.20">
    <property type="entry name" value="tm_1862 like domain"/>
    <property type="match status" value="1"/>
</dbReference>
<proteinExistence type="predicted"/>
<dbReference type="PROSITE" id="PS51918">
    <property type="entry name" value="RADICAL_SAM"/>
    <property type="match status" value="1"/>
</dbReference>
<dbReference type="SFLD" id="SFLDS00029">
    <property type="entry name" value="Radical_SAM"/>
    <property type="match status" value="1"/>
</dbReference>
<dbReference type="GO" id="GO:0051536">
    <property type="term" value="F:iron-sulfur cluster binding"/>
    <property type="evidence" value="ECO:0007669"/>
    <property type="project" value="InterPro"/>
</dbReference>
<dbReference type="CDD" id="cd01335">
    <property type="entry name" value="Radical_SAM"/>
    <property type="match status" value="1"/>
</dbReference>
<dbReference type="GO" id="GO:0003824">
    <property type="term" value="F:catalytic activity"/>
    <property type="evidence" value="ECO:0007669"/>
    <property type="project" value="InterPro"/>
</dbReference>
<dbReference type="RefSeq" id="WP_128622262.1">
    <property type="nucleotide sequence ID" value="NZ_JAAVJF010000002.1"/>
</dbReference>
<dbReference type="AlphaFoldDB" id="A0A7L4P9D5"/>
<dbReference type="PANTHER" id="PTHR42731:SF1">
    <property type="entry name" value="RADICAL SAM DOMAIN PROTEIN"/>
    <property type="match status" value="1"/>
</dbReference>
<accession>A0A7L4P9D5</accession>
<keyword evidence="3" id="KW-1185">Reference proteome</keyword>
<dbReference type="Proteomes" id="UP000554766">
    <property type="component" value="Unassembled WGS sequence"/>
</dbReference>